<evidence type="ECO:0000313" key="1">
    <source>
        <dbReference type="EMBL" id="SBR50008.1"/>
    </source>
</evidence>
<reference evidence="1" key="1">
    <citation type="submission" date="2016-05" db="EMBL/GenBank/DDBJ databases">
        <authorList>
            <person name="Lavstsen T."/>
            <person name="Jespersen J.S."/>
        </authorList>
    </citation>
    <scope>NUCLEOTIDE SEQUENCE</scope>
    <source>
        <tissue evidence="1">Brain</tissue>
    </source>
</reference>
<gene>
    <name evidence="1" type="primary">Nfu_g_1_019841</name>
</gene>
<dbReference type="EMBL" id="HAEF01010241">
    <property type="protein sequence ID" value="SBR50008.1"/>
    <property type="molecule type" value="Transcribed_RNA"/>
</dbReference>
<dbReference type="AlphaFoldDB" id="A0A1A8LZR7"/>
<name>A0A1A8LZR7_9TELE</name>
<accession>A0A1A8LZR7</accession>
<protein>
    <submittedName>
        <fullName evidence="1">Uncharacterized protein</fullName>
    </submittedName>
</protein>
<organism evidence="1">
    <name type="scientific">Nothobranchius pienaari</name>
    <dbReference type="NCBI Taxonomy" id="704102"/>
    <lineage>
        <taxon>Eukaryota</taxon>
        <taxon>Metazoa</taxon>
        <taxon>Chordata</taxon>
        <taxon>Craniata</taxon>
        <taxon>Vertebrata</taxon>
        <taxon>Euteleostomi</taxon>
        <taxon>Actinopterygii</taxon>
        <taxon>Neopterygii</taxon>
        <taxon>Teleostei</taxon>
        <taxon>Neoteleostei</taxon>
        <taxon>Acanthomorphata</taxon>
        <taxon>Ovalentaria</taxon>
        <taxon>Atherinomorphae</taxon>
        <taxon>Cyprinodontiformes</taxon>
        <taxon>Nothobranchiidae</taxon>
        <taxon>Nothobranchius</taxon>
    </lineage>
</organism>
<reference evidence="1" key="2">
    <citation type="submission" date="2016-06" db="EMBL/GenBank/DDBJ databases">
        <title>The genome of a short-lived fish provides insights into sex chromosome evolution and the genetic control of aging.</title>
        <authorList>
            <person name="Reichwald K."/>
            <person name="Felder M."/>
            <person name="Petzold A."/>
            <person name="Koch P."/>
            <person name="Groth M."/>
            <person name="Platzer M."/>
        </authorList>
    </citation>
    <scope>NUCLEOTIDE SEQUENCE</scope>
    <source>
        <tissue evidence="1">Brain</tissue>
    </source>
</reference>
<sequence length="59" mass="6645">MAEFSVRSWDRTCNLPITGQPSQPPELLLPYEIKCTPSVTCQNENTLEGDVWSPYSSDL</sequence>
<proteinExistence type="predicted"/>
<feature type="non-terminal residue" evidence="1">
    <location>
        <position position="59"/>
    </location>
</feature>